<evidence type="ECO:0000313" key="2">
    <source>
        <dbReference type="Proteomes" id="UP000034588"/>
    </source>
</evidence>
<dbReference type="Proteomes" id="UP000034588">
    <property type="component" value="Unassembled WGS sequence"/>
</dbReference>
<gene>
    <name evidence="1" type="ORF">UY48_C0006G0023</name>
</gene>
<proteinExistence type="predicted"/>
<dbReference type="EMBL" id="LCQD01000006">
    <property type="protein sequence ID" value="KKW12970.1"/>
    <property type="molecule type" value="Genomic_DNA"/>
</dbReference>
<evidence type="ECO:0000313" key="1">
    <source>
        <dbReference type="EMBL" id="KKW12970.1"/>
    </source>
</evidence>
<sequence length="114" mass="12375">MEVTDERKVYVVHHNIGMPEAYPGTYVAMCLIEATAIRLARGKGPQGANDDISHACAKLIDGTWYAPITLLKPTDEDTRHQNHKDSVAAVMAKARAAGLTSEEISLLKSEGLTK</sequence>
<accession>A0A0G1W302</accession>
<organism evidence="1 2">
    <name type="scientific">Candidatus Gottesmanbacteria bacterium GW2011_GWB1_49_7</name>
    <dbReference type="NCBI Taxonomy" id="1618448"/>
    <lineage>
        <taxon>Bacteria</taxon>
        <taxon>Candidatus Gottesmaniibacteriota</taxon>
    </lineage>
</organism>
<comment type="caution">
    <text evidence="1">The sequence shown here is derived from an EMBL/GenBank/DDBJ whole genome shotgun (WGS) entry which is preliminary data.</text>
</comment>
<reference evidence="1 2" key="1">
    <citation type="journal article" date="2015" name="Nature">
        <title>rRNA introns, odd ribosomes, and small enigmatic genomes across a large radiation of phyla.</title>
        <authorList>
            <person name="Brown C.T."/>
            <person name="Hug L.A."/>
            <person name="Thomas B.C."/>
            <person name="Sharon I."/>
            <person name="Castelle C.J."/>
            <person name="Singh A."/>
            <person name="Wilkins M.J."/>
            <person name="Williams K.H."/>
            <person name="Banfield J.F."/>
        </authorList>
    </citation>
    <scope>NUCLEOTIDE SEQUENCE [LARGE SCALE GENOMIC DNA]</scope>
</reference>
<protein>
    <submittedName>
        <fullName evidence="1">Uncharacterized protein</fullName>
    </submittedName>
</protein>
<name>A0A0G1W302_9BACT</name>
<dbReference type="AlphaFoldDB" id="A0A0G1W302"/>